<evidence type="ECO:0000256" key="4">
    <source>
        <dbReference type="PIRSR" id="PIRSR000390-2"/>
    </source>
</evidence>
<evidence type="ECO:0000256" key="3">
    <source>
        <dbReference type="PIRSR" id="PIRSR000390-1"/>
    </source>
</evidence>
<dbReference type="GO" id="GO:0008483">
    <property type="term" value="F:transaminase activity"/>
    <property type="evidence" value="ECO:0007669"/>
    <property type="project" value="UniProtKB-KW"/>
</dbReference>
<organism evidence="6 7">
    <name type="scientific">Vibrio aestuarianus</name>
    <dbReference type="NCBI Taxonomy" id="28171"/>
    <lineage>
        <taxon>Bacteria</taxon>
        <taxon>Pseudomonadati</taxon>
        <taxon>Pseudomonadota</taxon>
        <taxon>Gammaproteobacteria</taxon>
        <taxon>Vibrionales</taxon>
        <taxon>Vibrionaceae</taxon>
        <taxon>Vibrio</taxon>
    </lineage>
</organism>
<protein>
    <submittedName>
        <fullName evidence="6">DegT/DnrJ/EryC1/StrS family aminotransferase</fullName>
    </submittedName>
</protein>
<dbReference type="GO" id="GO:0030170">
    <property type="term" value="F:pyridoxal phosphate binding"/>
    <property type="evidence" value="ECO:0007669"/>
    <property type="project" value="TreeGrafter"/>
</dbReference>
<dbReference type="RefSeq" id="WP_301064464.1">
    <property type="nucleotide sequence ID" value="NZ_CP118709.1"/>
</dbReference>
<reference evidence="6" key="1">
    <citation type="submission" date="2022-02" db="EMBL/GenBank/DDBJ databases">
        <title>Emergence and expansion in Europe of a Vibrio aestuarianus clonal complex pathogenic for oysters.</title>
        <authorList>
            <person name="Mesnil A."/>
            <person name="Travers M.-A."/>
        </authorList>
    </citation>
    <scope>NUCLEOTIDE SEQUENCE</scope>
    <source>
        <strain evidence="6">U29</strain>
    </source>
</reference>
<dbReference type="EMBL" id="CP118709">
    <property type="protein sequence ID" value="WGK81285.1"/>
    <property type="molecule type" value="Genomic_DNA"/>
</dbReference>
<dbReference type="InterPro" id="IPR015424">
    <property type="entry name" value="PyrdxlP-dep_Trfase"/>
</dbReference>
<sequence length="362" mass="40295">MNPINVTKTLLPSLSDYTALLEEIWTNNQLSNNGELVKRLENKLCNYLAVSNVELVTNGTIALQLAIKAGDLKGEIITTPFSYVATTTAILWEHCSPVFVDIETNSFTIDASKIEEAITPKTSAILATHVYGYPCDVEEIELIAKKHGLMVIYDAAHAFGVKYKGRSLLNYGDISTLSFHATKLFHTGEGGAVISNNDALTKKVNLLKRFGHNGEDEYLCEGINGKMSELHAAMGLSVLDKVDESILHRKKCSEIYDSLLVSNSSIIRPQVKSELEYNYAYYPIVLSSEELMIKVRSALNIQSIYPRRYFYPSLNNLPYIELNNKCPISESASSRVLALPLSHDLSEKEVRLISKIILEALK</sequence>
<evidence type="ECO:0000256" key="5">
    <source>
        <dbReference type="RuleBase" id="RU004508"/>
    </source>
</evidence>
<dbReference type="PANTHER" id="PTHR30244:SF9">
    <property type="entry name" value="PROTEIN RV3402C"/>
    <property type="match status" value="1"/>
</dbReference>
<evidence type="ECO:0000313" key="7">
    <source>
        <dbReference type="Proteomes" id="UP001239257"/>
    </source>
</evidence>
<proteinExistence type="inferred from homology"/>
<keyword evidence="1 4" id="KW-0663">Pyridoxal phosphate</keyword>
<evidence type="ECO:0000313" key="6">
    <source>
        <dbReference type="EMBL" id="WGK81285.1"/>
    </source>
</evidence>
<dbReference type="Proteomes" id="UP001239257">
    <property type="component" value="Chromosome 1"/>
</dbReference>
<gene>
    <name evidence="6" type="ORF">PYE51_11680</name>
</gene>
<evidence type="ECO:0000256" key="2">
    <source>
        <dbReference type="ARBA" id="ARBA00037999"/>
    </source>
</evidence>
<feature type="modified residue" description="N6-(pyridoxal phosphate)lysine" evidence="4">
    <location>
        <position position="183"/>
    </location>
</feature>
<dbReference type="InterPro" id="IPR015421">
    <property type="entry name" value="PyrdxlP-dep_Trfase_major"/>
</dbReference>
<dbReference type="Gene3D" id="3.40.640.10">
    <property type="entry name" value="Type I PLP-dependent aspartate aminotransferase-like (Major domain)"/>
    <property type="match status" value="1"/>
</dbReference>
<dbReference type="AlphaFoldDB" id="A0AAX3U2B9"/>
<dbReference type="CDD" id="cd00616">
    <property type="entry name" value="AHBA_syn"/>
    <property type="match status" value="1"/>
</dbReference>
<keyword evidence="6" id="KW-0032">Aminotransferase</keyword>
<keyword evidence="6" id="KW-0808">Transferase</keyword>
<feature type="active site" description="Proton acceptor" evidence="3">
    <location>
        <position position="183"/>
    </location>
</feature>
<dbReference type="Pfam" id="PF01041">
    <property type="entry name" value="DegT_DnrJ_EryC1"/>
    <property type="match status" value="1"/>
</dbReference>
<dbReference type="SUPFAM" id="SSF53383">
    <property type="entry name" value="PLP-dependent transferases"/>
    <property type="match status" value="1"/>
</dbReference>
<accession>A0AAX3U2B9</accession>
<dbReference type="InterPro" id="IPR000653">
    <property type="entry name" value="DegT/StrS_aminotransferase"/>
</dbReference>
<comment type="similarity">
    <text evidence="2 5">Belongs to the DegT/DnrJ/EryC1 family.</text>
</comment>
<dbReference type="GO" id="GO:0000271">
    <property type="term" value="P:polysaccharide biosynthetic process"/>
    <property type="evidence" value="ECO:0007669"/>
    <property type="project" value="TreeGrafter"/>
</dbReference>
<dbReference type="PANTHER" id="PTHR30244">
    <property type="entry name" value="TRANSAMINASE"/>
    <property type="match status" value="1"/>
</dbReference>
<dbReference type="PIRSF" id="PIRSF000390">
    <property type="entry name" value="PLP_StrS"/>
    <property type="match status" value="1"/>
</dbReference>
<name>A0AAX3U2B9_9VIBR</name>
<evidence type="ECO:0000256" key="1">
    <source>
        <dbReference type="ARBA" id="ARBA00022898"/>
    </source>
</evidence>